<accession>A0ABN9VU73</accession>
<organism evidence="1 2">
    <name type="scientific">Prorocentrum cordatum</name>
    <dbReference type="NCBI Taxonomy" id="2364126"/>
    <lineage>
        <taxon>Eukaryota</taxon>
        <taxon>Sar</taxon>
        <taxon>Alveolata</taxon>
        <taxon>Dinophyceae</taxon>
        <taxon>Prorocentrales</taxon>
        <taxon>Prorocentraceae</taxon>
        <taxon>Prorocentrum</taxon>
    </lineage>
</organism>
<reference evidence="1" key="1">
    <citation type="submission" date="2023-10" db="EMBL/GenBank/DDBJ databases">
        <authorList>
            <person name="Chen Y."/>
            <person name="Shah S."/>
            <person name="Dougan E. K."/>
            <person name="Thang M."/>
            <person name="Chan C."/>
        </authorList>
    </citation>
    <scope>NUCLEOTIDE SEQUENCE [LARGE SCALE GENOMIC DNA]</scope>
</reference>
<comment type="caution">
    <text evidence="1">The sequence shown here is derived from an EMBL/GenBank/DDBJ whole genome shotgun (WGS) entry which is preliminary data.</text>
</comment>
<feature type="non-terminal residue" evidence="1">
    <location>
        <position position="60"/>
    </location>
</feature>
<gene>
    <name evidence="1" type="ORF">PCOR1329_LOCUS61239</name>
</gene>
<proteinExistence type="predicted"/>
<keyword evidence="2" id="KW-1185">Reference proteome</keyword>
<dbReference type="Proteomes" id="UP001189429">
    <property type="component" value="Unassembled WGS sequence"/>
</dbReference>
<evidence type="ECO:0000313" key="1">
    <source>
        <dbReference type="EMBL" id="CAK0877087.1"/>
    </source>
</evidence>
<name>A0ABN9VU73_9DINO</name>
<evidence type="ECO:0000313" key="2">
    <source>
        <dbReference type="Proteomes" id="UP001189429"/>
    </source>
</evidence>
<dbReference type="EMBL" id="CAUYUJ010017701">
    <property type="protein sequence ID" value="CAK0877087.1"/>
    <property type="molecule type" value="Genomic_DNA"/>
</dbReference>
<sequence length="60" mass="6839">IGYSTLLRRCVDFRAAVVDAFEEDGEQALRLARTFSNPTLRFHVVQFRDVIVDVITKSVP</sequence>
<feature type="non-terminal residue" evidence="1">
    <location>
        <position position="1"/>
    </location>
</feature>
<protein>
    <submittedName>
        <fullName evidence="1">Uncharacterized protein</fullName>
    </submittedName>
</protein>